<protein>
    <submittedName>
        <fullName evidence="1">Uncharacterized protein</fullName>
    </submittedName>
</protein>
<evidence type="ECO:0000313" key="1">
    <source>
        <dbReference type="EMBL" id="ROI14171.1"/>
    </source>
</evidence>
<organism evidence="1 2">
    <name type="scientific">Epilithonimonas hominis</name>
    <dbReference type="NCBI Taxonomy" id="420404"/>
    <lineage>
        <taxon>Bacteria</taxon>
        <taxon>Pseudomonadati</taxon>
        <taxon>Bacteroidota</taxon>
        <taxon>Flavobacteriia</taxon>
        <taxon>Flavobacteriales</taxon>
        <taxon>Weeksellaceae</taxon>
        <taxon>Chryseobacterium group</taxon>
        <taxon>Epilithonimonas</taxon>
    </lineage>
</organism>
<evidence type="ECO:0000313" key="2">
    <source>
        <dbReference type="Proteomes" id="UP000267623"/>
    </source>
</evidence>
<accession>A0A3N0XBL3</accession>
<dbReference type="AlphaFoldDB" id="A0A3N0XBL3"/>
<reference evidence="2" key="2">
    <citation type="submission" date="2018-11" db="EMBL/GenBank/DDBJ databases">
        <title>Proposal to divide the Flavobacteriaceae and reorganize its genera based on Amino Acid Identity values calculated from whole genome sequences.</title>
        <authorList>
            <person name="Nicholson A.C."/>
            <person name="Gulvik C.A."/>
            <person name="Whitney A.M."/>
            <person name="Humrighouse B.W."/>
            <person name="Bell M."/>
            <person name="Holmes B."/>
            <person name="Steigerwalt A."/>
            <person name="Villarma A."/>
            <person name="Sheth M."/>
            <person name="Batra D."/>
            <person name="Pryor J."/>
            <person name="Bernardet J.-F."/>
            <person name="Hugo C."/>
            <person name="Kampfer P."/>
            <person name="Newman J."/>
            <person name="Mcquiston J."/>
        </authorList>
    </citation>
    <scope>NUCLEOTIDE SEQUENCE [LARGE SCALE GENOMIC DNA]</scope>
    <source>
        <strain evidence="2">DSM 22165</strain>
    </source>
</reference>
<comment type="caution">
    <text evidence="1">The sequence shown here is derived from an EMBL/GenBank/DDBJ whole genome shotgun (WGS) entry which is preliminary data.</text>
</comment>
<proteinExistence type="predicted"/>
<dbReference type="EMBL" id="RJTU01000034">
    <property type="protein sequence ID" value="ROI14171.1"/>
    <property type="molecule type" value="Genomic_DNA"/>
</dbReference>
<reference evidence="2" key="1">
    <citation type="submission" date="2018-11" db="EMBL/GenBank/DDBJ databases">
        <title>Proposal to divide the Flavobacteriaceae and reorganize its genera based on Amino Acid Identity values calculated from whole genome sequences.</title>
        <authorList>
            <person name="Nicholson A.C."/>
            <person name="Gulvik C.A."/>
            <person name="Whitney A.M."/>
            <person name="Humrighouse B.W."/>
            <person name="Bell M."/>
            <person name="Holmes B."/>
            <person name="Steigerwalt A."/>
            <person name="Villarma A."/>
            <person name="Sheth M."/>
            <person name="Batra D."/>
            <person name="Pryor J."/>
            <person name="Bernardet J.-F."/>
            <person name="Hugo C."/>
            <person name="Kampfer P."/>
            <person name="Newman J."/>
            <person name="Mcquiston J.R."/>
        </authorList>
    </citation>
    <scope>NUCLEOTIDE SEQUENCE [LARGE SCALE GENOMIC DNA]</scope>
    <source>
        <strain evidence="2">DSM 22165</strain>
    </source>
</reference>
<dbReference type="RefSeq" id="WP_123281005.1">
    <property type="nucleotide sequence ID" value="NZ_DALZAR010000016.1"/>
</dbReference>
<sequence>MKTNKSIENLQSKNLGGFKKAFGSKIYGGCTTWTIKEVVITVHKKLADPDLTNDGSDGNGPC</sequence>
<gene>
    <name evidence="1" type="ORF">EGH73_05380</name>
</gene>
<dbReference type="Proteomes" id="UP000267623">
    <property type="component" value="Unassembled WGS sequence"/>
</dbReference>
<name>A0A3N0XBL3_9FLAO</name>